<keyword evidence="1" id="KW-0175">Coiled coil</keyword>
<dbReference type="AlphaFoldDB" id="A0A1E7EPZ3"/>
<organism evidence="2 3">
    <name type="scientific">Fragilariopsis cylindrus CCMP1102</name>
    <dbReference type="NCBI Taxonomy" id="635003"/>
    <lineage>
        <taxon>Eukaryota</taxon>
        <taxon>Sar</taxon>
        <taxon>Stramenopiles</taxon>
        <taxon>Ochrophyta</taxon>
        <taxon>Bacillariophyta</taxon>
        <taxon>Bacillariophyceae</taxon>
        <taxon>Bacillariophycidae</taxon>
        <taxon>Bacillariales</taxon>
        <taxon>Bacillariaceae</taxon>
        <taxon>Fragilariopsis</taxon>
    </lineage>
</organism>
<protein>
    <submittedName>
        <fullName evidence="2">Uncharacterized protein</fullName>
    </submittedName>
</protein>
<dbReference type="EMBL" id="KV784382">
    <property type="protein sequence ID" value="OEU08019.1"/>
    <property type="molecule type" value="Genomic_DNA"/>
</dbReference>
<name>A0A1E7EPZ3_9STRA</name>
<evidence type="ECO:0000313" key="2">
    <source>
        <dbReference type="EMBL" id="OEU08019.1"/>
    </source>
</evidence>
<feature type="coiled-coil region" evidence="1">
    <location>
        <begin position="30"/>
        <end position="78"/>
    </location>
</feature>
<reference evidence="2 3" key="1">
    <citation type="submission" date="2016-09" db="EMBL/GenBank/DDBJ databases">
        <title>Extensive genetic diversity and differential bi-allelic expression allows diatom success in the polar Southern Ocean.</title>
        <authorList>
            <consortium name="DOE Joint Genome Institute"/>
            <person name="Mock T."/>
            <person name="Otillar R.P."/>
            <person name="Strauss J."/>
            <person name="Dupont C."/>
            <person name="Frickenhaus S."/>
            <person name="Maumus F."/>
            <person name="Mcmullan M."/>
            <person name="Sanges R."/>
            <person name="Schmutz J."/>
            <person name="Toseland A."/>
            <person name="Valas R."/>
            <person name="Veluchamy A."/>
            <person name="Ward B.J."/>
            <person name="Allen A."/>
            <person name="Barry K."/>
            <person name="Falciatore A."/>
            <person name="Ferrante M."/>
            <person name="Fortunato A.E."/>
            <person name="Gloeckner G."/>
            <person name="Gruber A."/>
            <person name="Hipkin R."/>
            <person name="Janech M."/>
            <person name="Kroth P."/>
            <person name="Leese F."/>
            <person name="Lindquist E."/>
            <person name="Lyon B.R."/>
            <person name="Martin J."/>
            <person name="Mayer C."/>
            <person name="Parker M."/>
            <person name="Quesneville H."/>
            <person name="Raymond J."/>
            <person name="Uhlig C."/>
            <person name="Valentin K.U."/>
            <person name="Worden A.Z."/>
            <person name="Armbrust E.V."/>
            <person name="Bowler C."/>
            <person name="Green B."/>
            <person name="Moulton V."/>
            <person name="Van Oosterhout C."/>
            <person name="Grigoriev I."/>
        </authorList>
    </citation>
    <scope>NUCLEOTIDE SEQUENCE [LARGE SCALE GENOMIC DNA]</scope>
    <source>
        <strain evidence="2 3">CCMP1102</strain>
    </source>
</reference>
<accession>A0A1E7EPZ3</accession>
<gene>
    <name evidence="2" type="ORF">FRACYDRAFT_250239</name>
</gene>
<dbReference type="InParanoid" id="A0A1E7EPZ3"/>
<sequence length="259" mass="29665">MASSSSSSSKEASMGVDWFVNQNSILWERIRGYERKINVLNQTKKDLQQQYCIDEKKLDNQKKDNYELEQQYNTLAKDSRNKSEQSKNLSQLFLLLQDTHTRLKQTSSRIQMFIRSIPLENQEQQIQGNVLVVQSKLSPNSKQQEEYQQPISLLHLREPPGTMNNCQNKWVEKITSQQKLNMKKGNGKMKDHIAISSPMLVPPPASATQNAITDSQQQLQLNTAQLITNQNLKRKHSSIMSVEGWAKVVFESDVPTSST</sequence>
<evidence type="ECO:0000313" key="3">
    <source>
        <dbReference type="Proteomes" id="UP000095751"/>
    </source>
</evidence>
<dbReference type="Proteomes" id="UP000095751">
    <property type="component" value="Unassembled WGS sequence"/>
</dbReference>
<proteinExistence type="predicted"/>
<keyword evidence="3" id="KW-1185">Reference proteome</keyword>
<evidence type="ECO:0000256" key="1">
    <source>
        <dbReference type="SAM" id="Coils"/>
    </source>
</evidence>
<dbReference type="KEGG" id="fcy:FRACYDRAFT_250239"/>